<evidence type="ECO:0000256" key="8">
    <source>
        <dbReference type="ARBA" id="ARBA00023118"/>
    </source>
</evidence>
<reference evidence="11 12" key="1">
    <citation type="submission" date="2019-02" db="EMBL/GenBank/DDBJ databases">
        <title>Deep-cultivation of Planctomycetes and their phenomic and genomic characterization uncovers novel biology.</title>
        <authorList>
            <person name="Wiegand S."/>
            <person name="Jogler M."/>
            <person name="Boedeker C."/>
            <person name="Pinto D."/>
            <person name="Vollmers J."/>
            <person name="Rivas-Marin E."/>
            <person name="Kohn T."/>
            <person name="Peeters S.H."/>
            <person name="Heuer A."/>
            <person name="Rast P."/>
            <person name="Oberbeckmann S."/>
            <person name="Bunk B."/>
            <person name="Jeske O."/>
            <person name="Meyerdierks A."/>
            <person name="Storesund J.E."/>
            <person name="Kallscheuer N."/>
            <person name="Luecker S."/>
            <person name="Lage O.M."/>
            <person name="Pohl T."/>
            <person name="Merkel B.J."/>
            <person name="Hornburger P."/>
            <person name="Mueller R.-W."/>
            <person name="Bruemmer F."/>
            <person name="Labrenz M."/>
            <person name="Spormann A.M."/>
            <person name="Op Den Camp H."/>
            <person name="Overmann J."/>
            <person name="Amann R."/>
            <person name="Jetten M.S.M."/>
            <person name="Mascher T."/>
            <person name="Medema M.H."/>
            <person name="Devos D.P."/>
            <person name="Kaster A.-K."/>
            <person name="Ovreas L."/>
            <person name="Rohde M."/>
            <person name="Galperin M.Y."/>
            <person name="Jogler C."/>
        </authorList>
    </citation>
    <scope>NUCLEOTIDE SEQUENCE [LARGE SCALE GENOMIC DNA]</scope>
    <source>
        <strain evidence="11 12">Pla52o</strain>
    </source>
</reference>
<evidence type="ECO:0000256" key="5">
    <source>
        <dbReference type="ARBA" id="ARBA00022759"/>
    </source>
</evidence>
<proteinExistence type="inferred from homology"/>
<protein>
    <recommendedName>
        <fullName evidence="9">CRISPR-associated endoribonuclease Cas2</fullName>
        <ecNumber evidence="9">3.1.-.-</ecNumber>
    </recommendedName>
</protein>
<dbReference type="GO" id="GO:0043571">
    <property type="term" value="P:maintenance of CRISPR repeat elements"/>
    <property type="evidence" value="ECO:0007669"/>
    <property type="project" value="UniProtKB-UniRule"/>
</dbReference>
<evidence type="ECO:0000256" key="7">
    <source>
        <dbReference type="ARBA" id="ARBA00022842"/>
    </source>
</evidence>
<dbReference type="InterPro" id="IPR019199">
    <property type="entry name" value="Virulence_VapD/CRISPR_Cas2"/>
</dbReference>
<keyword evidence="3 9" id="KW-0540">Nuclease</keyword>
<dbReference type="GO" id="GO:0046872">
    <property type="term" value="F:metal ion binding"/>
    <property type="evidence" value="ECO:0007669"/>
    <property type="project" value="UniProtKB-UniRule"/>
</dbReference>
<dbReference type="InterPro" id="IPR021127">
    <property type="entry name" value="CRISPR_associated_Cas2"/>
</dbReference>
<dbReference type="EC" id="3.1.-.-" evidence="9"/>
<name>A0A5C6CPP7_9BACT</name>
<evidence type="ECO:0000256" key="3">
    <source>
        <dbReference type="ARBA" id="ARBA00022722"/>
    </source>
</evidence>
<dbReference type="Gene3D" id="3.30.70.240">
    <property type="match status" value="1"/>
</dbReference>
<sequence>MSSQQKWNLVSYDVRDPKRLRRVAKLLEGYGERVQYSLFRVRATTERLEKLRWELSELMAIEDDLLVIPLCDRCATKVDDHSRGDRSDWGDPPPSFEIF</sequence>
<feature type="region of interest" description="Disordered" evidence="10">
    <location>
        <begin position="78"/>
        <end position="99"/>
    </location>
</feature>
<keyword evidence="12" id="KW-1185">Reference proteome</keyword>
<evidence type="ECO:0000313" key="12">
    <source>
        <dbReference type="Proteomes" id="UP000316304"/>
    </source>
</evidence>
<gene>
    <name evidence="9 11" type="primary">cas2</name>
    <name evidence="11" type="ORF">Pla52o_03630</name>
</gene>
<comment type="similarity">
    <text evidence="2 9">Belongs to the CRISPR-associated endoribonuclease Cas2 protein family.</text>
</comment>
<evidence type="ECO:0000256" key="9">
    <source>
        <dbReference type="HAMAP-Rule" id="MF_01471"/>
    </source>
</evidence>
<dbReference type="AlphaFoldDB" id="A0A5C6CPP7"/>
<keyword evidence="4 9" id="KW-0479">Metal-binding</keyword>
<comment type="function">
    <text evidence="9">CRISPR (clustered regularly interspaced short palindromic repeat), is an adaptive immune system that provides protection against mobile genetic elements (viruses, transposable elements and conjugative plasmids). CRISPR clusters contain sequences complementary to antecedent mobile elements and target invading nucleic acids. CRISPR clusters are transcribed and processed into CRISPR RNA (crRNA). Functions as a ssRNA-specific endoribonuclease. Involved in the integration of spacer DNA into the CRISPR cassette.</text>
</comment>
<accession>A0A5C6CPP7</accession>
<dbReference type="CDD" id="cd09725">
    <property type="entry name" value="Cas2_I_II_III"/>
    <property type="match status" value="1"/>
</dbReference>
<organism evidence="11 12">
    <name type="scientific">Novipirellula galeiformis</name>
    <dbReference type="NCBI Taxonomy" id="2528004"/>
    <lineage>
        <taxon>Bacteria</taxon>
        <taxon>Pseudomonadati</taxon>
        <taxon>Planctomycetota</taxon>
        <taxon>Planctomycetia</taxon>
        <taxon>Pirellulales</taxon>
        <taxon>Pirellulaceae</taxon>
        <taxon>Novipirellula</taxon>
    </lineage>
</organism>
<comment type="cofactor">
    <cofactor evidence="1 9">
        <name>Mg(2+)</name>
        <dbReference type="ChEBI" id="CHEBI:18420"/>
    </cofactor>
</comment>
<dbReference type="SUPFAM" id="SSF143430">
    <property type="entry name" value="TTP0101/SSO1404-like"/>
    <property type="match status" value="1"/>
</dbReference>
<dbReference type="RefSeq" id="WP_146592853.1">
    <property type="nucleotide sequence ID" value="NZ_SJPT01000001.1"/>
</dbReference>
<dbReference type="NCBIfam" id="TIGR01573">
    <property type="entry name" value="cas2"/>
    <property type="match status" value="1"/>
</dbReference>
<evidence type="ECO:0000256" key="2">
    <source>
        <dbReference type="ARBA" id="ARBA00009959"/>
    </source>
</evidence>
<dbReference type="GO" id="GO:0051607">
    <property type="term" value="P:defense response to virus"/>
    <property type="evidence" value="ECO:0007669"/>
    <property type="project" value="UniProtKB-UniRule"/>
</dbReference>
<evidence type="ECO:0000256" key="10">
    <source>
        <dbReference type="SAM" id="MobiDB-lite"/>
    </source>
</evidence>
<keyword evidence="8 9" id="KW-0051">Antiviral defense</keyword>
<feature type="binding site" evidence="9">
    <location>
        <position position="13"/>
    </location>
    <ligand>
        <name>Mg(2+)</name>
        <dbReference type="ChEBI" id="CHEBI:18420"/>
        <note>catalytic</note>
    </ligand>
</feature>
<comment type="subunit">
    <text evidence="9">Homodimer, forms a heterotetramer with a Cas1 homodimer.</text>
</comment>
<dbReference type="Pfam" id="PF09827">
    <property type="entry name" value="CRISPR_Cas2"/>
    <property type="match status" value="1"/>
</dbReference>
<dbReference type="GO" id="GO:0004521">
    <property type="term" value="F:RNA endonuclease activity"/>
    <property type="evidence" value="ECO:0007669"/>
    <property type="project" value="InterPro"/>
</dbReference>
<evidence type="ECO:0000256" key="1">
    <source>
        <dbReference type="ARBA" id="ARBA00001946"/>
    </source>
</evidence>
<dbReference type="PANTHER" id="PTHR34405:SF3">
    <property type="entry name" value="CRISPR-ASSOCIATED ENDORIBONUCLEASE CAS2 3"/>
    <property type="match status" value="1"/>
</dbReference>
<evidence type="ECO:0000256" key="6">
    <source>
        <dbReference type="ARBA" id="ARBA00022801"/>
    </source>
</evidence>
<evidence type="ECO:0000313" key="11">
    <source>
        <dbReference type="EMBL" id="TWU26510.1"/>
    </source>
</evidence>
<dbReference type="OrthoDB" id="9798176at2"/>
<feature type="compositionally biased region" description="Basic and acidic residues" evidence="10">
    <location>
        <begin position="78"/>
        <end position="89"/>
    </location>
</feature>
<keyword evidence="7 9" id="KW-0460">Magnesium</keyword>
<comment type="caution">
    <text evidence="11">The sequence shown here is derived from an EMBL/GenBank/DDBJ whole genome shotgun (WGS) entry which is preliminary data.</text>
</comment>
<dbReference type="PANTHER" id="PTHR34405">
    <property type="entry name" value="CRISPR-ASSOCIATED ENDORIBONUCLEASE CAS2"/>
    <property type="match status" value="1"/>
</dbReference>
<keyword evidence="5 9" id="KW-0255">Endonuclease</keyword>
<dbReference type="GO" id="GO:0016787">
    <property type="term" value="F:hydrolase activity"/>
    <property type="evidence" value="ECO:0007669"/>
    <property type="project" value="UniProtKB-KW"/>
</dbReference>
<dbReference type="EMBL" id="SJPT01000001">
    <property type="protein sequence ID" value="TWU26510.1"/>
    <property type="molecule type" value="Genomic_DNA"/>
</dbReference>
<evidence type="ECO:0000256" key="4">
    <source>
        <dbReference type="ARBA" id="ARBA00022723"/>
    </source>
</evidence>
<dbReference type="Proteomes" id="UP000316304">
    <property type="component" value="Unassembled WGS sequence"/>
</dbReference>
<keyword evidence="6 9" id="KW-0378">Hydrolase</keyword>
<dbReference type="HAMAP" id="MF_01471">
    <property type="entry name" value="Cas2"/>
    <property type="match status" value="1"/>
</dbReference>